<sequence length="1207" mass="137745">MTDFLADNNLCGQTILKIVSKGNGILADILRLKDTIPPIFRLETKADVSKYGDIIIDLGYLVSSDAFEAKIEKDPALLELDNEVRETYLELLTNFYLLFESVYKYVTELNKFVEEVQEGTYIQMSLEAILFDKEGKQLLVRWIKHNTEALYLYGVMLLLIDFHIDGIVRERMLTSFYRYSAIYHHSEAHVDDVCKLFRSTGYTKQKKASTYPVDYFGRVSLDNLYVQMTIGALRSEDIYNQIGSAYPFPEHRTTALSTQASMLAISLFFSPKLLTSDNPMMREVTDKFFSDNWVVPVFMGFHINLIEWWDGFKAAKLALGNSIENGRVKQIAAEKAPKFNLFITDLAKVQKDGVLTEENILERATKVINLLRDCNVLLRWITLHAIPIGFESVKRTRQVRDIVIVDTKFSATKVLNLLLLVAQLEQKIKELFRKLLDEKRQIWNEYQQEAKERVTELSEVFSGNKPLTRIEKNDNLCRWLETKSSQIGSLNFDEMQFSGRKIIELIRAFEQMLEFHGLESKVQVKEWVNETVSCLHKMLRTGAINEDKLVMVQVIGDLGYAWSIIDHFTPEMQSLIKDDPSTVSQLRAPENVKSFFCQQLASAMDMPLVRIGQVKSTELLVKVSSYFSGELVAYVQKVLQIIPESVFLILHQIISLQTNSIKELPTRLEKEKVKEYAQLEERLQVARLTHHMSVLAQGILMMQTTLVGIIRLDPKRLLENGIRKELVGEILKTLEANLVFGKANSTKDGTLLKSKLKVMALRLEGIKRSLEYIGDYVNSNGLRVFQEEFSRVLNFATEQECNSFTKAKILNFQSIYQSKEIPIPLRIVEQSTVNNDELFPSITFIGRLANELLHLTDPKTTLYLTATSSWYDLKSHVQILTPETFSMMEKAIGITGLTGLDKVVCFLISENLQKIFKTLKSELAKSGIRDLLAKTKTDFTPHVKIIPQPVREYTNLFSRLWKGNTNVGVLFTCFQKIGQLQLIRRRIQYQLRVAASFHAKQLSECVSVLDGLLADATLDGKATGTCLSHDEDFALPYETVTYSEPLGLYDPYAKVYVTVSPMNNIPLYLTLLTINQIHKLTYSRSVGSLICRKLSDPMDGMPFAISLSTFFFQLHSSKLLSFIMKMCQYMNSVIVHCSSVSQGTQQPSKDDLQEIGATYYLLHTLTRVSPRKDEILACIRASCPCWEMIPSMSCTCSMRDRICRSAK</sequence>
<comment type="similarity">
    <text evidence="1">Belongs to the strumpellin family.</text>
</comment>
<evidence type="ECO:0000256" key="2">
    <source>
        <dbReference type="SAM" id="Coils"/>
    </source>
</evidence>
<dbReference type="Pfam" id="PF10266">
    <property type="entry name" value="Strumpellin"/>
    <property type="match status" value="1"/>
</dbReference>
<dbReference type="PANTHER" id="PTHR15691">
    <property type="entry name" value="WASH COMPLEX SUBUNIT 5"/>
    <property type="match status" value="1"/>
</dbReference>
<dbReference type="Proteomes" id="UP000094527">
    <property type="component" value="Unassembled WGS sequence"/>
</dbReference>
<feature type="coiled-coil region" evidence="2">
    <location>
        <begin position="414"/>
        <end position="441"/>
    </location>
</feature>
<evidence type="ECO:0000313" key="4">
    <source>
        <dbReference type="Proteomes" id="UP000094527"/>
    </source>
</evidence>
<dbReference type="PANTHER" id="PTHR15691:SF6">
    <property type="entry name" value="WASH COMPLEX SUBUNIT 5"/>
    <property type="match status" value="1"/>
</dbReference>
<name>A0A1D2NEX0_ORCCI</name>
<dbReference type="OrthoDB" id="565118at2759"/>
<dbReference type="STRING" id="48709.A0A1D2NEX0"/>
<dbReference type="GO" id="GO:0071203">
    <property type="term" value="C:WASH complex"/>
    <property type="evidence" value="ECO:0007669"/>
    <property type="project" value="InterPro"/>
</dbReference>
<dbReference type="GO" id="GO:0030041">
    <property type="term" value="P:actin filament polymerization"/>
    <property type="evidence" value="ECO:0007669"/>
    <property type="project" value="TreeGrafter"/>
</dbReference>
<evidence type="ECO:0000256" key="1">
    <source>
        <dbReference type="ARBA" id="ARBA00006224"/>
    </source>
</evidence>
<evidence type="ECO:0000313" key="3">
    <source>
        <dbReference type="EMBL" id="ODN03655.1"/>
    </source>
</evidence>
<feature type="non-terminal residue" evidence="3">
    <location>
        <position position="1207"/>
    </location>
</feature>
<dbReference type="GO" id="GO:0051125">
    <property type="term" value="P:regulation of actin nucleation"/>
    <property type="evidence" value="ECO:0007669"/>
    <property type="project" value="TreeGrafter"/>
</dbReference>
<dbReference type="EMBL" id="LJIJ01000067">
    <property type="protein sequence ID" value="ODN03655.1"/>
    <property type="molecule type" value="Genomic_DNA"/>
</dbReference>
<protein>
    <submittedName>
        <fullName evidence="3">WASH complex subunit strumpellin</fullName>
    </submittedName>
</protein>
<reference evidence="3 4" key="1">
    <citation type="journal article" date="2016" name="Genome Biol. Evol.">
        <title>Gene Family Evolution Reflects Adaptation to Soil Environmental Stressors in the Genome of the Collembolan Orchesella cincta.</title>
        <authorList>
            <person name="Faddeeva-Vakhrusheva A."/>
            <person name="Derks M.F."/>
            <person name="Anvar S.Y."/>
            <person name="Agamennone V."/>
            <person name="Suring W."/>
            <person name="Smit S."/>
            <person name="van Straalen N.M."/>
            <person name="Roelofs D."/>
        </authorList>
    </citation>
    <scope>NUCLEOTIDE SEQUENCE [LARGE SCALE GENOMIC DNA]</scope>
    <source>
        <tissue evidence="3">Mixed pool</tissue>
    </source>
</reference>
<dbReference type="InterPro" id="IPR019393">
    <property type="entry name" value="WASH_strumpellin"/>
</dbReference>
<proteinExistence type="inferred from homology"/>
<dbReference type="GO" id="GO:0007032">
    <property type="term" value="P:endosome organization"/>
    <property type="evidence" value="ECO:0007669"/>
    <property type="project" value="TreeGrafter"/>
</dbReference>
<comment type="caution">
    <text evidence="3">The sequence shown here is derived from an EMBL/GenBank/DDBJ whole genome shotgun (WGS) entry which is preliminary data.</text>
</comment>
<dbReference type="OMA" id="FFPDNWV"/>
<dbReference type="GO" id="GO:0140285">
    <property type="term" value="P:endosome fission"/>
    <property type="evidence" value="ECO:0007669"/>
    <property type="project" value="TreeGrafter"/>
</dbReference>
<accession>A0A1D2NEX0</accession>
<dbReference type="AlphaFoldDB" id="A0A1D2NEX0"/>
<keyword evidence="2" id="KW-0175">Coiled coil</keyword>
<keyword evidence="4" id="KW-1185">Reference proteome</keyword>
<organism evidence="3 4">
    <name type="scientific">Orchesella cincta</name>
    <name type="common">Springtail</name>
    <name type="synonym">Podura cincta</name>
    <dbReference type="NCBI Taxonomy" id="48709"/>
    <lineage>
        <taxon>Eukaryota</taxon>
        <taxon>Metazoa</taxon>
        <taxon>Ecdysozoa</taxon>
        <taxon>Arthropoda</taxon>
        <taxon>Hexapoda</taxon>
        <taxon>Collembola</taxon>
        <taxon>Entomobryomorpha</taxon>
        <taxon>Entomobryoidea</taxon>
        <taxon>Orchesellidae</taxon>
        <taxon>Orchesellinae</taxon>
        <taxon>Orchesella</taxon>
    </lineage>
</organism>
<dbReference type="GO" id="GO:0005768">
    <property type="term" value="C:endosome"/>
    <property type="evidence" value="ECO:0007669"/>
    <property type="project" value="TreeGrafter"/>
</dbReference>
<gene>
    <name evidence="3" type="ORF">Ocin01_03053</name>
</gene>